<evidence type="ECO:0000313" key="2">
    <source>
        <dbReference type="Proteomes" id="UP000724584"/>
    </source>
</evidence>
<organism evidence="1 2">
    <name type="scientific">Chaetomium tenue</name>
    <dbReference type="NCBI Taxonomy" id="1854479"/>
    <lineage>
        <taxon>Eukaryota</taxon>
        <taxon>Fungi</taxon>
        <taxon>Dikarya</taxon>
        <taxon>Ascomycota</taxon>
        <taxon>Pezizomycotina</taxon>
        <taxon>Sordariomycetes</taxon>
        <taxon>Sordariomycetidae</taxon>
        <taxon>Sordariales</taxon>
        <taxon>Chaetomiaceae</taxon>
        <taxon>Chaetomium</taxon>
    </lineage>
</organism>
<keyword evidence="2" id="KW-1185">Reference proteome</keyword>
<reference evidence="1 2" key="1">
    <citation type="journal article" date="2021" name="Nat. Commun.">
        <title>Genetic determinants of endophytism in the Arabidopsis root mycobiome.</title>
        <authorList>
            <person name="Mesny F."/>
            <person name="Miyauchi S."/>
            <person name="Thiergart T."/>
            <person name="Pickel B."/>
            <person name="Atanasova L."/>
            <person name="Karlsson M."/>
            <person name="Huettel B."/>
            <person name="Barry K.W."/>
            <person name="Haridas S."/>
            <person name="Chen C."/>
            <person name="Bauer D."/>
            <person name="Andreopoulos W."/>
            <person name="Pangilinan J."/>
            <person name="LaButti K."/>
            <person name="Riley R."/>
            <person name="Lipzen A."/>
            <person name="Clum A."/>
            <person name="Drula E."/>
            <person name="Henrissat B."/>
            <person name="Kohler A."/>
            <person name="Grigoriev I.V."/>
            <person name="Martin F.M."/>
            <person name="Hacquard S."/>
        </authorList>
    </citation>
    <scope>NUCLEOTIDE SEQUENCE [LARGE SCALE GENOMIC DNA]</scope>
    <source>
        <strain evidence="1 2">MPI-SDFR-AT-0079</strain>
    </source>
</reference>
<proteinExistence type="predicted"/>
<protein>
    <submittedName>
        <fullName evidence="1">Uncharacterized protein</fullName>
    </submittedName>
</protein>
<gene>
    <name evidence="1" type="ORF">F5144DRAFT_619361</name>
</gene>
<name>A0ACB7P9J1_9PEZI</name>
<dbReference type="Proteomes" id="UP000724584">
    <property type="component" value="Unassembled WGS sequence"/>
</dbReference>
<sequence length="232" mass="26853">MASLLGMPVEVQWQIFHQLLRNHVEDENSEFEPHGNTWESVLVHHTALWNLSHTCKHLNATTAPLLYQRVNVSICYPATFILVLRHFSRFPRHAAFVRDLTIDSDRACPPFSKSQRSFLVQEAHRLGLDLSFKSNGRWRRFGSLLIDVALCHFSAIQKLKVILPLTTRSNEEWYPVSPNETNPFLSVEFEYASRLPPSFVLRSLQRLEMVEDLRHMHPPEGPLADEGDHPRL</sequence>
<dbReference type="EMBL" id="JAGIZQ010000003">
    <property type="protein sequence ID" value="KAH6635839.1"/>
    <property type="molecule type" value="Genomic_DNA"/>
</dbReference>
<accession>A0ACB7P9J1</accession>
<comment type="caution">
    <text evidence="1">The sequence shown here is derived from an EMBL/GenBank/DDBJ whole genome shotgun (WGS) entry which is preliminary data.</text>
</comment>
<evidence type="ECO:0000313" key="1">
    <source>
        <dbReference type="EMBL" id="KAH6635839.1"/>
    </source>
</evidence>